<dbReference type="AlphaFoldDB" id="A0A2N6T2X0"/>
<keyword evidence="5 6" id="KW-0408">Iron</keyword>
<evidence type="ECO:0000256" key="1">
    <source>
        <dbReference type="ARBA" id="ARBA00010759"/>
    </source>
</evidence>
<protein>
    <recommendedName>
        <fullName evidence="6">Peptide deformylase</fullName>
        <shortName evidence="6">PDF</shortName>
        <ecNumber evidence="6">3.5.1.88</ecNumber>
    </recommendedName>
    <alternativeName>
        <fullName evidence="6">Polypeptide deformylase</fullName>
    </alternativeName>
</protein>
<dbReference type="NCBIfam" id="NF001159">
    <property type="entry name" value="PRK00150.1-3"/>
    <property type="match status" value="1"/>
</dbReference>
<keyword evidence="2 6" id="KW-0479">Metal-binding</keyword>
<comment type="function">
    <text evidence="6">Removes the formyl group from the N-terminal Met of newly synthesized proteins. Requires at least a dipeptide for an efficient rate of reaction. N-terminal L-methionine is a prerequisite for activity but the enzyme has broad specificity at other positions.</text>
</comment>
<dbReference type="InterPro" id="IPR023635">
    <property type="entry name" value="Peptide_deformylase"/>
</dbReference>
<feature type="binding site" evidence="6">
    <location>
        <position position="131"/>
    </location>
    <ligand>
        <name>Fe cation</name>
        <dbReference type="ChEBI" id="CHEBI:24875"/>
    </ligand>
</feature>
<comment type="caution">
    <text evidence="7">The sequence shown here is derived from an EMBL/GenBank/DDBJ whole genome shotgun (WGS) entry which is preliminary data.</text>
</comment>
<dbReference type="PIRSF" id="PIRSF004749">
    <property type="entry name" value="Pep_def"/>
    <property type="match status" value="1"/>
</dbReference>
<proteinExistence type="inferred from homology"/>
<dbReference type="GO" id="GO:0046872">
    <property type="term" value="F:metal ion binding"/>
    <property type="evidence" value="ECO:0007669"/>
    <property type="project" value="UniProtKB-KW"/>
</dbReference>
<dbReference type="EC" id="3.5.1.88" evidence="6"/>
<dbReference type="PANTHER" id="PTHR10458:SF2">
    <property type="entry name" value="PEPTIDE DEFORMYLASE, MITOCHONDRIAL"/>
    <property type="match status" value="1"/>
</dbReference>
<dbReference type="Pfam" id="PF01327">
    <property type="entry name" value="Pep_deformylase"/>
    <property type="match status" value="1"/>
</dbReference>
<dbReference type="NCBIfam" id="TIGR00079">
    <property type="entry name" value="pept_deformyl"/>
    <property type="match status" value="1"/>
</dbReference>
<dbReference type="PANTHER" id="PTHR10458">
    <property type="entry name" value="PEPTIDE DEFORMYLASE"/>
    <property type="match status" value="1"/>
</dbReference>
<gene>
    <name evidence="6 7" type="primary">def</name>
    <name evidence="7" type="ORF">CJ203_10060</name>
</gene>
<dbReference type="HAMAP" id="MF_00163">
    <property type="entry name" value="Pep_deformylase"/>
    <property type="match status" value="1"/>
</dbReference>
<dbReference type="GO" id="GO:0006412">
    <property type="term" value="P:translation"/>
    <property type="evidence" value="ECO:0007669"/>
    <property type="project" value="UniProtKB-UniRule"/>
</dbReference>
<evidence type="ECO:0000256" key="6">
    <source>
        <dbReference type="HAMAP-Rule" id="MF_00163"/>
    </source>
</evidence>
<dbReference type="Proteomes" id="UP000235836">
    <property type="component" value="Unassembled WGS sequence"/>
</dbReference>
<feature type="active site" evidence="6">
    <location>
        <position position="132"/>
    </location>
</feature>
<sequence>MTVRPIRIFGDPILNTEAQSIELFDVALATLASDMLETMDAAGGVGLAANQIGLAKRIFVYDCDGLRGALVNPVWEPVGDYAQIGMEGCLSIPDVQAEVVRHESVIARGFDVDGRPVTISASGLLSRCIQHETDHLDGVLYLRRLDPEVRKETMEIIRGMDWFNAGEEQQ</sequence>
<organism evidence="7 8">
    <name type="scientific">Corynebacterium tuscaniense</name>
    <dbReference type="NCBI Taxonomy" id="302449"/>
    <lineage>
        <taxon>Bacteria</taxon>
        <taxon>Bacillati</taxon>
        <taxon>Actinomycetota</taxon>
        <taxon>Actinomycetes</taxon>
        <taxon>Mycobacteriales</taxon>
        <taxon>Corynebacteriaceae</taxon>
        <taxon>Corynebacterium</taxon>
    </lineage>
</organism>
<evidence type="ECO:0000313" key="8">
    <source>
        <dbReference type="Proteomes" id="UP000235836"/>
    </source>
</evidence>
<comment type="similarity">
    <text evidence="1 6">Belongs to the polypeptide deformylase family.</text>
</comment>
<keyword evidence="8" id="KW-1185">Reference proteome</keyword>
<dbReference type="PRINTS" id="PR01576">
    <property type="entry name" value="PDEFORMYLASE"/>
</dbReference>
<dbReference type="SUPFAM" id="SSF56420">
    <property type="entry name" value="Peptide deformylase"/>
    <property type="match status" value="1"/>
</dbReference>
<evidence type="ECO:0000313" key="7">
    <source>
        <dbReference type="EMBL" id="PMC63651.1"/>
    </source>
</evidence>
<dbReference type="Gene3D" id="3.90.45.10">
    <property type="entry name" value="Peptide deformylase"/>
    <property type="match status" value="1"/>
</dbReference>
<evidence type="ECO:0000256" key="3">
    <source>
        <dbReference type="ARBA" id="ARBA00022801"/>
    </source>
</evidence>
<keyword evidence="4 6" id="KW-0648">Protein biosynthesis</keyword>
<dbReference type="GO" id="GO:0042586">
    <property type="term" value="F:peptide deformylase activity"/>
    <property type="evidence" value="ECO:0007669"/>
    <property type="project" value="UniProtKB-UniRule"/>
</dbReference>
<accession>A0A2N6T2X0</accession>
<comment type="catalytic activity">
    <reaction evidence="6">
        <text>N-terminal N-formyl-L-methionyl-[peptide] + H2O = N-terminal L-methionyl-[peptide] + formate</text>
        <dbReference type="Rhea" id="RHEA:24420"/>
        <dbReference type="Rhea" id="RHEA-COMP:10639"/>
        <dbReference type="Rhea" id="RHEA-COMP:10640"/>
        <dbReference type="ChEBI" id="CHEBI:15377"/>
        <dbReference type="ChEBI" id="CHEBI:15740"/>
        <dbReference type="ChEBI" id="CHEBI:49298"/>
        <dbReference type="ChEBI" id="CHEBI:64731"/>
        <dbReference type="EC" id="3.5.1.88"/>
    </reaction>
</comment>
<dbReference type="EMBL" id="PNHG01000020">
    <property type="protein sequence ID" value="PMC63651.1"/>
    <property type="molecule type" value="Genomic_DNA"/>
</dbReference>
<reference evidence="7 8" key="1">
    <citation type="submission" date="2017-09" db="EMBL/GenBank/DDBJ databases">
        <title>Bacterial strain isolated from the female urinary microbiota.</title>
        <authorList>
            <person name="Thomas-White K."/>
            <person name="Kumar N."/>
            <person name="Forster S."/>
            <person name="Putonti C."/>
            <person name="Lawley T."/>
            <person name="Wolfe A.J."/>
        </authorList>
    </citation>
    <scope>NUCLEOTIDE SEQUENCE [LARGE SCALE GENOMIC DNA]</scope>
    <source>
        <strain evidence="7 8">UMB0792</strain>
    </source>
</reference>
<evidence type="ECO:0000256" key="2">
    <source>
        <dbReference type="ARBA" id="ARBA00022723"/>
    </source>
</evidence>
<dbReference type="RefSeq" id="WP_102724488.1">
    <property type="nucleotide sequence ID" value="NZ_PNHG01000020.1"/>
</dbReference>
<dbReference type="InterPro" id="IPR036821">
    <property type="entry name" value="Peptide_deformylase_sf"/>
</dbReference>
<comment type="cofactor">
    <cofactor evidence="6">
        <name>Fe(2+)</name>
        <dbReference type="ChEBI" id="CHEBI:29033"/>
    </cofactor>
    <text evidence="6">Binds 1 Fe(2+) ion.</text>
</comment>
<evidence type="ECO:0000256" key="4">
    <source>
        <dbReference type="ARBA" id="ARBA00022917"/>
    </source>
</evidence>
<name>A0A2N6T2X0_9CORY</name>
<keyword evidence="3 6" id="KW-0378">Hydrolase</keyword>
<feature type="binding site" evidence="6">
    <location>
        <position position="89"/>
    </location>
    <ligand>
        <name>Fe cation</name>
        <dbReference type="ChEBI" id="CHEBI:24875"/>
    </ligand>
</feature>
<feature type="binding site" evidence="6">
    <location>
        <position position="135"/>
    </location>
    <ligand>
        <name>Fe cation</name>
        <dbReference type="ChEBI" id="CHEBI:24875"/>
    </ligand>
</feature>
<evidence type="ECO:0000256" key="5">
    <source>
        <dbReference type="ARBA" id="ARBA00023004"/>
    </source>
</evidence>
<dbReference type="CDD" id="cd00487">
    <property type="entry name" value="Pep_deformylase"/>
    <property type="match status" value="1"/>
</dbReference>